<dbReference type="AlphaFoldDB" id="A0AA88RQK9"/>
<evidence type="ECO:0000256" key="1">
    <source>
        <dbReference type="SAM" id="MobiDB-lite"/>
    </source>
</evidence>
<keyword evidence="4" id="KW-1185">Reference proteome</keyword>
<dbReference type="Pfam" id="PF14392">
    <property type="entry name" value="zf-CCHC_4"/>
    <property type="match status" value="1"/>
</dbReference>
<evidence type="ECO:0000259" key="2">
    <source>
        <dbReference type="Pfam" id="PF14392"/>
    </source>
</evidence>
<feature type="compositionally biased region" description="Polar residues" evidence="1">
    <location>
        <begin position="529"/>
        <end position="539"/>
    </location>
</feature>
<feature type="region of interest" description="Disordered" evidence="1">
    <location>
        <begin position="315"/>
        <end position="349"/>
    </location>
</feature>
<dbReference type="PANTHER" id="PTHR31286:SF167">
    <property type="entry name" value="OS09G0268800 PROTEIN"/>
    <property type="match status" value="1"/>
</dbReference>
<dbReference type="InterPro" id="IPR040256">
    <property type="entry name" value="At4g02000-like"/>
</dbReference>
<protein>
    <recommendedName>
        <fullName evidence="2">Zinc knuckle CX2CX4HX4C domain-containing protein</fullName>
    </recommendedName>
</protein>
<dbReference type="InterPro" id="IPR025836">
    <property type="entry name" value="Zn_knuckle_CX2CX4HX4C"/>
</dbReference>
<feature type="region of interest" description="Disordered" evidence="1">
    <location>
        <begin position="792"/>
        <end position="819"/>
    </location>
</feature>
<dbReference type="PANTHER" id="PTHR31286">
    <property type="entry name" value="GLYCINE-RICH CELL WALL STRUCTURAL PROTEIN 1.8-LIKE"/>
    <property type="match status" value="1"/>
</dbReference>
<feature type="region of interest" description="Disordered" evidence="1">
    <location>
        <begin position="527"/>
        <end position="555"/>
    </location>
</feature>
<proteinExistence type="predicted"/>
<feature type="region of interest" description="Disordered" evidence="1">
    <location>
        <begin position="408"/>
        <end position="508"/>
    </location>
</feature>
<comment type="caution">
    <text evidence="3">The sequence shown here is derived from an EMBL/GenBank/DDBJ whole genome shotgun (WGS) entry which is preliminary data.</text>
</comment>
<organism evidence="3 4">
    <name type="scientific">Escallonia rubra</name>
    <dbReference type="NCBI Taxonomy" id="112253"/>
    <lineage>
        <taxon>Eukaryota</taxon>
        <taxon>Viridiplantae</taxon>
        <taxon>Streptophyta</taxon>
        <taxon>Embryophyta</taxon>
        <taxon>Tracheophyta</taxon>
        <taxon>Spermatophyta</taxon>
        <taxon>Magnoliopsida</taxon>
        <taxon>eudicotyledons</taxon>
        <taxon>Gunneridae</taxon>
        <taxon>Pentapetalae</taxon>
        <taxon>asterids</taxon>
        <taxon>campanulids</taxon>
        <taxon>Escalloniales</taxon>
        <taxon>Escalloniaceae</taxon>
        <taxon>Escallonia</taxon>
    </lineage>
</organism>
<dbReference type="EMBL" id="JAVXUO010000998">
    <property type="protein sequence ID" value="KAK2987276.1"/>
    <property type="molecule type" value="Genomic_DNA"/>
</dbReference>
<name>A0AA88RQK9_9ASTE</name>
<evidence type="ECO:0000313" key="4">
    <source>
        <dbReference type="Proteomes" id="UP001187471"/>
    </source>
</evidence>
<evidence type="ECO:0000313" key="3">
    <source>
        <dbReference type="EMBL" id="KAK2987276.1"/>
    </source>
</evidence>
<gene>
    <name evidence="3" type="ORF">RJ640_001905</name>
</gene>
<dbReference type="Proteomes" id="UP001187471">
    <property type="component" value="Unassembled WGS sequence"/>
</dbReference>
<accession>A0AA88RQK9</accession>
<sequence length="950" mass="106120">MASPSYGHTNTEERDSINRRGWLIPSSPTRVLDARERWARTLVGRFVDFQKFSTRRVAREVQDCWEGGGFIRIERVKNLYLFHFEKEATRDLYLAGNTWNLCGALLIFTALQPNTPLHDHRFDVAPVWIQLKRLPFEYFNAEDAAIIGRAAGQVLAVDWSPEGRKQYDFIRVQVQINPFKPLVPGAFIELLDTHQPRWIPFSYEKLFRVCFRCGVIGHSNYMCSKSLDEVRISVDQAYAHSGLARQWDLLMQTNRQLYDEQILAWPNTNFNRSSKVKIIEDGDGTALHFEVHERRRSLESVQSLEELQSLHISFHSSDESSTVRTPHGALSHGSPTPPTGMEDGDRASLHSPINEAAGRQPAAAESAMARVGTWLQQEIAITLPGCMPRAGQVAAAVESPLGGVRRASDNLGGELLDDLGNESQPHAGENLSPDLVGSAGRSGVGCGPSLGPMGNRPARGPVELEAERAREAAGPADRASPNNASRPWPTEGPSSTELPGGPSALGTASEMHGQAVGFGFHMVAPSFPPSSLQSGQHGATSEEESDPSEDLGGSSQTAYLSVVSTRVRCRTRIVLTHLEPLLPVPGNGRAHMIQKMITLINGNGRQRDINLCRQYIRSLKFVLKSWHFSTCNLASRIHNLQKRISEGQLNVVTSVEQRRDRALREELDHLLACEEQYWAQRSGERWLLLGDRNTRFFHSMCHIRKQQNFIATLSTSDGAWTRDEQQIRDLFQDYFSNLFSASVAGVPCRASPSFSILRHLRARLSPDQLLQTYMAVVDRALAIENDLEEQKNVDTEPFRAPSYGGQGNRNSGNVNPGGRGRGNTWQGNFQRALQGRNHNFYGNGQGRGRVKLALQHHPQVTIIKGEIRLRYQARNHQSRQELESDLKCRNHQRSTVAPDARPVEETQAGFATHAVKLAPHITFFYCKFKVRGQLRAPVKQEFDDISCSDK</sequence>
<reference evidence="3" key="1">
    <citation type="submission" date="2022-12" db="EMBL/GenBank/DDBJ databases">
        <title>Draft genome assemblies for two species of Escallonia (Escalloniales).</title>
        <authorList>
            <person name="Chanderbali A."/>
            <person name="Dervinis C."/>
            <person name="Anghel I."/>
            <person name="Soltis D."/>
            <person name="Soltis P."/>
            <person name="Zapata F."/>
        </authorList>
    </citation>
    <scope>NUCLEOTIDE SEQUENCE</scope>
    <source>
        <strain evidence="3">UCBG92.1500</strain>
        <tissue evidence="3">Leaf</tissue>
    </source>
</reference>
<feature type="domain" description="Zinc knuckle CX2CX4HX4C" evidence="2">
    <location>
        <begin position="198"/>
        <end position="224"/>
    </location>
</feature>
<feature type="compositionally biased region" description="Polar residues" evidence="1">
    <location>
        <begin position="315"/>
        <end position="324"/>
    </location>
</feature>